<gene>
    <name evidence="3" type="ORF">ACFP3V_26985</name>
</gene>
<evidence type="ECO:0000256" key="1">
    <source>
        <dbReference type="SAM" id="MobiDB-lite"/>
    </source>
</evidence>
<dbReference type="Proteomes" id="UP001596174">
    <property type="component" value="Unassembled WGS sequence"/>
</dbReference>
<dbReference type="Pfam" id="PF13349">
    <property type="entry name" value="DUF4097"/>
    <property type="match status" value="1"/>
</dbReference>
<comment type="caution">
    <text evidence="3">The sequence shown here is derived from an EMBL/GenBank/DDBJ whole genome shotgun (WGS) entry which is preliminary data.</text>
</comment>
<evidence type="ECO:0000313" key="4">
    <source>
        <dbReference type="Proteomes" id="UP001596174"/>
    </source>
</evidence>
<protein>
    <submittedName>
        <fullName evidence="3">DUF4097 domain-containing protein</fullName>
    </submittedName>
</protein>
<proteinExistence type="predicted"/>
<feature type="domain" description="DUF4097" evidence="2">
    <location>
        <begin position="121"/>
        <end position="267"/>
    </location>
</feature>
<evidence type="ECO:0000313" key="3">
    <source>
        <dbReference type="EMBL" id="MFC5910838.1"/>
    </source>
</evidence>
<accession>A0ABW1GA01</accession>
<dbReference type="InterPro" id="IPR025164">
    <property type="entry name" value="Toastrack_DUF4097"/>
</dbReference>
<keyword evidence="4" id="KW-1185">Reference proteome</keyword>
<name>A0ABW1GA01_9ACTN</name>
<dbReference type="EMBL" id="JBHSQJ010000137">
    <property type="protein sequence ID" value="MFC5910838.1"/>
    <property type="molecule type" value="Genomic_DNA"/>
</dbReference>
<reference evidence="4" key="1">
    <citation type="journal article" date="2019" name="Int. J. Syst. Evol. Microbiol.">
        <title>The Global Catalogue of Microorganisms (GCM) 10K type strain sequencing project: providing services to taxonomists for standard genome sequencing and annotation.</title>
        <authorList>
            <consortium name="The Broad Institute Genomics Platform"/>
            <consortium name="The Broad Institute Genome Sequencing Center for Infectious Disease"/>
            <person name="Wu L."/>
            <person name="Ma J."/>
        </authorList>
    </citation>
    <scope>NUCLEOTIDE SEQUENCE [LARGE SCALE GENOMIC DNA]</scope>
    <source>
        <strain evidence="4">JCM 4816</strain>
    </source>
</reference>
<sequence length="290" mass="29897">MSGTWTVSTAEKISIDEPVRKLKIRMLAGAVNVVAGEGPARLEISEIEGPAVEVTLADGELVVGYPDLAWKEFGWKSLSGLVDKWRTKRRVVVSVVAPPEVDVEIGSASANTVVSGVRGPVKVNTASGDVTLVRVSGPIETNTVSGAVETHATSGPLKANTVSGALTVFAGGGGAVKANSVSGPMTVDLDRPLSGDVELNNVSGEVAVRIPAPTDTRVQADTTSGDVSSSFDELTVGGMWGAKRITGTLGKGTNRLKITTVSGSVAVLRRPADEEPGEPAAIEFNKEDLA</sequence>
<dbReference type="RefSeq" id="WP_380588723.1">
    <property type="nucleotide sequence ID" value="NZ_JBHSQJ010000137.1"/>
</dbReference>
<organism evidence="3 4">
    <name type="scientific">Streptacidiphilus monticola</name>
    <dbReference type="NCBI Taxonomy" id="2161674"/>
    <lineage>
        <taxon>Bacteria</taxon>
        <taxon>Bacillati</taxon>
        <taxon>Actinomycetota</taxon>
        <taxon>Actinomycetes</taxon>
        <taxon>Kitasatosporales</taxon>
        <taxon>Streptomycetaceae</taxon>
        <taxon>Streptacidiphilus</taxon>
    </lineage>
</organism>
<evidence type="ECO:0000259" key="2">
    <source>
        <dbReference type="Pfam" id="PF13349"/>
    </source>
</evidence>
<feature type="region of interest" description="Disordered" evidence="1">
    <location>
        <begin position="271"/>
        <end position="290"/>
    </location>
</feature>